<feature type="domain" description="Glycosyl hydrolase family 32 N-terminal" evidence="6">
    <location>
        <begin position="36"/>
        <end position="349"/>
    </location>
</feature>
<evidence type="ECO:0000259" key="6">
    <source>
        <dbReference type="Pfam" id="PF00251"/>
    </source>
</evidence>
<evidence type="ECO:0000256" key="2">
    <source>
        <dbReference type="ARBA" id="ARBA00022801"/>
    </source>
</evidence>
<dbReference type="SUPFAM" id="SSF75005">
    <property type="entry name" value="Arabinanase/levansucrase/invertase"/>
    <property type="match status" value="1"/>
</dbReference>
<dbReference type="Pfam" id="PF00251">
    <property type="entry name" value="Glyco_hydro_32N"/>
    <property type="match status" value="1"/>
</dbReference>
<reference evidence="8 9" key="1">
    <citation type="submission" date="2011-07" db="EMBL/GenBank/DDBJ databases">
        <title>The complete genome of chromosome of Emticicia oligotrophica DSM 17448.</title>
        <authorList>
            <consortium name="US DOE Joint Genome Institute (JGI-PGF)"/>
            <person name="Lucas S."/>
            <person name="Han J."/>
            <person name="Lapidus A."/>
            <person name="Bruce D."/>
            <person name="Goodwin L."/>
            <person name="Pitluck S."/>
            <person name="Peters L."/>
            <person name="Kyrpides N."/>
            <person name="Mavromatis K."/>
            <person name="Ivanova N."/>
            <person name="Ovchinnikova G."/>
            <person name="Teshima H."/>
            <person name="Detter J.C."/>
            <person name="Tapia R."/>
            <person name="Han C."/>
            <person name="Land M."/>
            <person name="Hauser L."/>
            <person name="Markowitz V."/>
            <person name="Cheng J.-F."/>
            <person name="Hugenholtz P."/>
            <person name="Woyke T."/>
            <person name="Wu D."/>
            <person name="Tindall B."/>
            <person name="Pomrenke H."/>
            <person name="Brambilla E."/>
            <person name="Klenk H.-P."/>
            <person name="Eisen J.A."/>
        </authorList>
    </citation>
    <scope>NUCLEOTIDE SEQUENCE [LARGE SCALE GENOMIC DNA]</scope>
    <source>
        <strain evidence="8 9">DSM 17448</strain>
    </source>
</reference>
<keyword evidence="9" id="KW-1185">Reference proteome</keyword>
<name>A0ABM5N6V4_EMTOG</name>
<comment type="similarity">
    <text evidence="1 4">Belongs to the glycosyl hydrolase 32 family.</text>
</comment>
<dbReference type="InterPro" id="IPR023296">
    <property type="entry name" value="Glyco_hydro_beta-prop_sf"/>
</dbReference>
<keyword evidence="3 4" id="KW-0326">Glycosidase</keyword>
<keyword evidence="2 4" id="KW-0378">Hydrolase</keyword>
<feature type="signal peptide" evidence="5">
    <location>
        <begin position="1"/>
        <end position="18"/>
    </location>
</feature>
<proteinExistence type="inferred from homology"/>
<dbReference type="CDD" id="cd18622">
    <property type="entry name" value="GH32_Inu-like"/>
    <property type="match status" value="1"/>
</dbReference>
<evidence type="ECO:0000256" key="3">
    <source>
        <dbReference type="ARBA" id="ARBA00023295"/>
    </source>
</evidence>
<feature type="domain" description="Glycosyl hydrolase family 32 C-terminal" evidence="7">
    <location>
        <begin position="356"/>
        <end position="497"/>
    </location>
</feature>
<feature type="chain" id="PRO_5046453462" evidence="5">
    <location>
        <begin position="19"/>
        <end position="511"/>
    </location>
</feature>
<dbReference type="PROSITE" id="PS00609">
    <property type="entry name" value="GLYCOSYL_HYDROL_F32"/>
    <property type="match status" value="1"/>
</dbReference>
<dbReference type="Gene3D" id="2.60.120.560">
    <property type="entry name" value="Exo-inulinase, domain 1"/>
    <property type="match status" value="1"/>
</dbReference>
<dbReference type="Pfam" id="PF08244">
    <property type="entry name" value="Glyco_hydro_32C"/>
    <property type="match status" value="1"/>
</dbReference>
<dbReference type="SMART" id="SM00640">
    <property type="entry name" value="Glyco_32"/>
    <property type="match status" value="1"/>
</dbReference>
<evidence type="ECO:0000256" key="4">
    <source>
        <dbReference type="RuleBase" id="RU362110"/>
    </source>
</evidence>
<dbReference type="InterPro" id="IPR013189">
    <property type="entry name" value="Glyco_hydro_32_C"/>
</dbReference>
<dbReference type="EMBL" id="CP002961">
    <property type="protein sequence ID" value="AFK05274.1"/>
    <property type="molecule type" value="Genomic_DNA"/>
</dbReference>
<evidence type="ECO:0000313" key="9">
    <source>
        <dbReference type="Proteomes" id="UP000002875"/>
    </source>
</evidence>
<dbReference type="InterPro" id="IPR013320">
    <property type="entry name" value="ConA-like_dom_sf"/>
</dbReference>
<dbReference type="InterPro" id="IPR018053">
    <property type="entry name" value="Glyco_hydro_32_AS"/>
</dbReference>
<sequence length="511" mass="58349">MKKALLSMLIIGTFAANAQIEPSQKKYQETYRPQFHFTPPKGWMNDPNGLVFYEGEYHLFYQHYPDKTVWGPMHWGHAISKDLIHWENLPIALYPDSLGYIFSGSIVVDENNTSGFQIGKEKPLVAIFTYHDMEKEKAGRSDRESQGIAYSIDKGRTWIKYDKNPVVANKGDVDFRDPKVFWHEQTKRWIMPLAVGKKLEIFSSPNLKNWQKESEFGIKESTNDGVWECPDLISLKTKEGIEKWVLIQNIGRGAVNGGSGTQYFIGNFDGKTFTNDNSPETKLWLDFGADNYAGVTWFNMPTKERVYIGWMSNWDDYATTVPTSTWRSGMTIPRKLSLVNTTKGFRLNQMPIENYKNLRLEKKIIQKQAVTKNVLIHNASVQKEINLNFNISTSTASEFGFIISNSKNEKVIIGFDKMIQKVFVDRRNAGKSDFSPKFAAIHSANLEDNHISIKALIDNASIELFVNNGKVAITDLFFPNEYFTKVELYSKGGKADLIGGVIYTLKSIWKK</sequence>
<evidence type="ECO:0000313" key="8">
    <source>
        <dbReference type="EMBL" id="AFK05274.1"/>
    </source>
</evidence>
<dbReference type="InterPro" id="IPR001362">
    <property type="entry name" value="Glyco_hydro_32"/>
</dbReference>
<dbReference type="RefSeq" id="WP_015030962.1">
    <property type="nucleotide sequence ID" value="NC_018748.1"/>
</dbReference>
<dbReference type="Gene3D" id="2.115.10.20">
    <property type="entry name" value="Glycosyl hydrolase domain, family 43"/>
    <property type="match status" value="1"/>
</dbReference>
<dbReference type="PANTHER" id="PTHR42800">
    <property type="entry name" value="EXOINULINASE INUD (AFU_ORTHOLOGUE AFUA_5G00480)"/>
    <property type="match status" value="1"/>
</dbReference>
<evidence type="ECO:0000256" key="5">
    <source>
        <dbReference type="SAM" id="SignalP"/>
    </source>
</evidence>
<keyword evidence="5" id="KW-0732">Signal</keyword>
<gene>
    <name evidence="8" type="ordered locus">Emtol_4149</name>
</gene>
<evidence type="ECO:0000259" key="7">
    <source>
        <dbReference type="Pfam" id="PF08244"/>
    </source>
</evidence>
<evidence type="ECO:0000256" key="1">
    <source>
        <dbReference type="ARBA" id="ARBA00009902"/>
    </source>
</evidence>
<organism evidence="8 9">
    <name type="scientific">Emticicia oligotrophica (strain DSM 17448 / CIP 109782 / MTCC 6937 / GPTSA100-15)</name>
    <dbReference type="NCBI Taxonomy" id="929562"/>
    <lineage>
        <taxon>Bacteria</taxon>
        <taxon>Pseudomonadati</taxon>
        <taxon>Bacteroidota</taxon>
        <taxon>Cytophagia</taxon>
        <taxon>Cytophagales</taxon>
        <taxon>Leadbetterellaceae</taxon>
        <taxon>Emticicia</taxon>
    </lineage>
</organism>
<dbReference type="PANTHER" id="PTHR42800:SF1">
    <property type="entry name" value="EXOINULINASE INUD (AFU_ORTHOLOGUE AFUA_5G00480)"/>
    <property type="match status" value="1"/>
</dbReference>
<dbReference type="GO" id="GO:0016787">
    <property type="term" value="F:hydrolase activity"/>
    <property type="evidence" value="ECO:0007669"/>
    <property type="project" value="UniProtKB-KW"/>
</dbReference>
<dbReference type="Proteomes" id="UP000002875">
    <property type="component" value="Chromosome"/>
</dbReference>
<dbReference type="InterPro" id="IPR013148">
    <property type="entry name" value="Glyco_hydro_32_N"/>
</dbReference>
<dbReference type="SUPFAM" id="SSF49899">
    <property type="entry name" value="Concanavalin A-like lectins/glucanases"/>
    <property type="match status" value="1"/>
</dbReference>
<protein>
    <submittedName>
        <fullName evidence="8">Glycosyl hydrolase family 32 domain protein</fullName>
    </submittedName>
</protein>
<accession>A0ABM5N6V4</accession>